<dbReference type="Pfam" id="PF10066">
    <property type="entry name" value="DUF2304"/>
    <property type="match status" value="1"/>
</dbReference>
<sequence length="109" mass="12276">MIFQLALIVVLIALILYALSQRRRVPVVARIILCGSLIGIFFVIAPEWTNYLAHWVGVGRGADLVFYVFVVLTLAAVFNLHLQIRANAEVTTELARMIALMTTRRPPRE</sequence>
<feature type="transmembrane region" description="Helical" evidence="1">
    <location>
        <begin position="64"/>
        <end position="82"/>
    </location>
</feature>
<reference evidence="2" key="1">
    <citation type="submission" date="2022-08" db="EMBL/GenBank/DDBJ databases">
        <title>Microvirga terrae sp. nov., isolated from soil.</title>
        <authorList>
            <person name="Kim K.H."/>
            <person name="Seo Y.L."/>
            <person name="Kim J.M."/>
            <person name="Lee J.K."/>
            <person name="Han D.M."/>
            <person name="Jeon C.O."/>
        </authorList>
    </citation>
    <scope>NUCLEOTIDE SEQUENCE</scope>
    <source>
        <strain evidence="2">R24</strain>
    </source>
</reference>
<dbReference type="Proteomes" id="UP001017257">
    <property type="component" value="Chromosome"/>
</dbReference>
<dbReference type="EMBL" id="CP102845">
    <property type="protein sequence ID" value="UVF18421.1"/>
    <property type="molecule type" value="Genomic_DNA"/>
</dbReference>
<keyword evidence="3" id="KW-1185">Reference proteome</keyword>
<feature type="transmembrane region" description="Helical" evidence="1">
    <location>
        <begin position="30"/>
        <end position="52"/>
    </location>
</feature>
<protein>
    <submittedName>
        <fullName evidence="2">DUF2304 domain-containing protein</fullName>
    </submittedName>
</protein>
<accession>A0ABY5RMG5</accession>
<evidence type="ECO:0000256" key="1">
    <source>
        <dbReference type="SAM" id="Phobius"/>
    </source>
</evidence>
<evidence type="ECO:0000313" key="3">
    <source>
        <dbReference type="Proteomes" id="UP001017257"/>
    </source>
</evidence>
<organism evidence="2 3">
    <name type="scientific">Microvirga terrae</name>
    <dbReference type="NCBI Taxonomy" id="2740529"/>
    <lineage>
        <taxon>Bacteria</taxon>
        <taxon>Pseudomonadati</taxon>
        <taxon>Pseudomonadota</taxon>
        <taxon>Alphaproteobacteria</taxon>
        <taxon>Hyphomicrobiales</taxon>
        <taxon>Methylobacteriaceae</taxon>
        <taxon>Microvirga</taxon>
    </lineage>
</organism>
<gene>
    <name evidence="2" type="ORF">HPT29_018205</name>
</gene>
<dbReference type="RefSeq" id="WP_173947159.1">
    <property type="nucleotide sequence ID" value="NZ_CP102845.1"/>
</dbReference>
<keyword evidence="1" id="KW-1133">Transmembrane helix</keyword>
<name>A0ABY5RMG5_9HYPH</name>
<keyword evidence="1" id="KW-0472">Membrane</keyword>
<keyword evidence="1" id="KW-0812">Transmembrane</keyword>
<evidence type="ECO:0000313" key="2">
    <source>
        <dbReference type="EMBL" id="UVF18421.1"/>
    </source>
</evidence>
<dbReference type="InterPro" id="IPR019277">
    <property type="entry name" value="DUF2304"/>
</dbReference>
<proteinExistence type="predicted"/>